<protein>
    <submittedName>
        <fullName evidence="15">Sodium/hydrogen exchanger</fullName>
    </submittedName>
</protein>
<feature type="transmembrane region" description="Helical" evidence="13">
    <location>
        <begin position="347"/>
        <end position="371"/>
    </location>
</feature>
<dbReference type="EMBL" id="FMJD01000002">
    <property type="protein sequence ID" value="SCM71942.1"/>
    <property type="molecule type" value="Genomic_DNA"/>
</dbReference>
<dbReference type="PANTHER" id="PTHR10110:SF195">
    <property type="entry name" value="NA(+)_H(+) ANTIPORTER NHAS2"/>
    <property type="match status" value="1"/>
</dbReference>
<dbReference type="RefSeq" id="WP_288199173.1">
    <property type="nucleotide sequence ID" value="NZ_LT608334.1"/>
</dbReference>
<evidence type="ECO:0000256" key="7">
    <source>
        <dbReference type="ARBA" id="ARBA00022989"/>
    </source>
</evidence>
<feature type="compositionally biased region" description="Low complexity" evidence="12">
    <location>
        <begin position="1"/>
        <end position="13"/>
    </location>
</feature>
<dbReference type="GO" id="GO:0051453">
    <property type="term" value="P:regulation of intracellular pH"/>
    <property type="evidence" value="ECO:0007669"/>
    <property type="project" value="TreeGrafter"/>
</dbReference>
<keyword evidence="6 13" id="KW-0812">Transmembrane</keyword>
<comment type="subcellular location">
    <subcellularLocation>
        <location evidence="1">Cell membrane</location>
        <topology evidence="1">Multi-pass membrane protein</topology>
    </subcellularLocation>
</comment>
<dbReference type="PANTHER" id="PTHR10110">
    <property type="entry name" value="SODIUM/HYDROGEN EXCHANGER"/>
    <property type="match status" value="1"/>
</dbReference>
<proteinExistence type="inferred from homology"/>
<evidence type="ECO:0000256" key="13">
    <source>
        <dbReference type="SAM" id="Phobius"/>
    </source>
</evidence>
<dbReference type="GO" id="GO:0005886">
    <property type="term" value="C:plasma membrane"/>
    <property type="evidence" value="ECO:0007669"/>
    <property type="project" value="UniProtKB-SubCell"/>
</dbReference>
<dbReference type="GO" id="GO:0015386">
    <property type="term" value="F:potassium:proton antiporter activity"/>
    <property type="evidence" value="ECO:0007669"/>
    <property type="project" value="TreeGrafter"/>
</dbReference>
<evidence type="ECO:0000256" key="10">
    <source>
        <dbReference type="ARBA" id="ARBA00023136"/>
    </source>
</evidence>
<dbReference type="AlphaFoldDB" id="A0A212L310"/>
<feature type="transmembrane region" description="Helical" evidence="13">
    <location>
        <begin position="322"/>
        <end position="341"/>
    </location>
</feature>
<keyword evidence="3" id="KW-0813">Transport</keyword>
<keyword evidence="4" id="KW-0050">Antiport</keyword>
<evidence type="ECO:0000256" key="9">
    <source>
        <dbReference type="ARBA" id="ARBA00023065"/>
    </source>
</evidence>
<evidence type="ECO:0000256" key="1">
    <source>
        <dbReference type="ARBA" id="ARBA00004651"/>
    </source>
</evidence>
<gene>
    <name evidence="15" type="ORF">KL86PLE_100395</name>
</gene>
<evidence type="ECO:0000256" key="5">
    <source>
        <dbReference type="ARBA" id="ARBA00022475"/>
    </source>
</evidence>
<keyword evidence="7 13" id="KW-1133">Transmembrane helix</keyword>
<feature type="transmembrane region" description="Helical" evidence="13">
    <location>
        <begin position="410"/>
        <end position="430"/>
    </location>
</feature>
<evidence type="ECO:0000256" key="12">
    <source>
        <dbReference type="SAM" id="MobiDB-lite"/>
    </source>
</evidence>
<dbReference type="Gene3D" id="6.10.140.1330">
    <property type="match status" value="1"/>
</dbReference>
<dbReference type="InterPro" id="IPR006153">
    <property type="entry name" value="Cation/H_exchanger_TM"/>
</dbReference>
<keyword evidence="5" id="KW-1003">Cell membrane</keyword>
<keyword evidence="9" id="KW-0406">Ion transport</keyword>
<dbReference type="InterPro" id="IPR018422">
    <property type="entry name" value="Cation/H_exchanger_CPA1"/>
</dbReference>
<keyword evidence="8" id="KW-0915">Sodium</keyword>
<dbReference type="Pfam" id="PF00999">
    <property type="entry name" value="Na_H_Exchanger"/>
    <property type="match status" value="1"/>
</dbReference>
<keyword evidence="10 13" id="KW-0472">Membrane</keyword>
<sequence>MTLREGPGPASGPLAPPARAPSPTEAKLSLFQVFALLVVTTAGFSWLNQRFIRLPDHIALLLMGLGAAVALVLVEWMVPWLWPVAAVEAMLRRIDFEATLMQGVLAFLLFAAAITIDWHELKRRSLAIALLATIGVALSAALVAGMLYAVAGLAGLPLSLAWCLVFGALIAPTDPIAVSAALEHVPLPDRLRVDVMGESLFNDGVGVVLFSLALSMATGDGDTGIAVAALDILVEIAGALALGIAAGFAATYAFRKIDDYSVEVLISLALAMGGYALADAIGVSGPITVVASGVLIGNLGAPRAMSERTRAYFYGFWRLIDDLLNASLFVLLGLEVLVLHLQPAPLLFGLIAVPVVLIARSATVAATLATLGGWLRFDRGAGVVLTWSAVRGAISAALALSVPYGGERELILAATYAVILFSSIVQGLTLERVIRRTTVMSPNAEPPMAAADAQPPPAENK</sequence>
<feature type="domain" description="Cation/H+ exchanger transmembrane" evidence="14">
    <location>
        <begin position="42"/>
        <end position="434"/>
    </location>
</feature>
<feature type="transmembrane region" description="Helical" evidence="13">
    <location>
        <begin position="383"/>
        <end position="404"/>
    </location>
</feature>
<evidence type="ECO:0000256" key="3">
    <source>
        <dbReference type="ARBA" id="ARBA00022448"/>
    </source>
</evidence>
<feature type="transmembrane region" description="Helical" evidence="13">
    <location>
        <begin position="200"/>
        <end position="219"/>
    </location>
</feature>
<dbReference type="GO" id="GO:0015385">
    <property type="term" value="F:sodium:proton antiporter activity"/>
    <property type="evidence" value="ECO:0007669"/>
    <property type="project" value="InterPro"/>
</dbReference>
<feature type="transmembrane region" description="Helical" evidence="13">
    <location>
        <begin position="29"/>
        <end position="47"/>
    </location>
</feature>
<reference evidence="15" key="1">
    <citation type="submission" date="2016-08" db="EMBL/GenBank/DDBJ databases">
        <authorList>
            <person name="Seilhamer J.J."/>
        </authorList>
    </citation>
    <scope>NUCLEOTIDE SEQUENCE</scope>
    <source>
        <strain evidence="15">86</strain>
    </source>
</reference>
<evidence type="ECO:0000256" key="2">
    <source>
        <dbReference type="ARBA" id="ARBA00007367"/>
    </source>
</evidence>
<name>A0A212L310_9HYPH</name>
<feature type="transmembrane region" description="Helical" evidence="13">
    <location>
        <begin position="283"/>
        <end position="301"/>
    </location>
</feature>
<feature type="transmembrane region" description="Helical" evidence="13">
    <location>
        <begin position="128"/>
        <end position="153"/>
    </location>
</feature>
<evidence type="ECO:0000256" key="8">
    <source>
        <dbReference type="ARBA" id="ARBA00023053"/>
    </source>
</evidence>
<feature type="region of interest" description="Disordered" evidence="12">
    <location>
        <begin position="1"/>
        <end position="20"/>
    </location>
</feature>
<accession>A0A212L310</accession>
<evidence type="ECO:0000259" key="14">
    <source>
        <dbReference type="Pfam" id="PF00999"/>
    </source>
</evidence>
<evidence type="ECO:0000313" key="15">
    <source>
        <dbReference type="EMBL" id="SCM71942.1"/>
    </source>
</evidence>
<evidence type="ECO:0000256" key="11">
    <source>
        <dbReference type="ARBA" id="ARBA00023201"/>
    </source>
</evidence>
<comment type="similarity">
    <text evidence="2">Belongs to the monovalent cation:proton antiporter 1 (CPA1) transporter (TC 2.A.36) family.</text>
</comment>
<feature type="transmembrane region" description="Helical" evidence="13">
    <location>
        <begin position="225"/>
        <end position="248"/>
    </location>
</feature>
<feature type="transmembrane region" description="Helical" evidence="13">
    <location>
        <begin position="260"/>
        <end position="277"/>
    </location>
</feature>
<dbReference type="GO" id="GO:0098719">
    <property type="term" value="P:sodium ion import across plasma membrane"/>
    <property type="evidence" value="ECO:0007669"/>
    <property type="project" value="TreeGrafter"/>
</dbReference>
<evidence type="ECO:0000256" key="4">
    <source>
        <dbReference type="ARBA" id="ARBA00022449"/>
    </source>
</evidence>
<organism evidence="15">
    <name type="scientific">uncultured Pleomorphomonas sp</name>
    <dbReference type="NCBI Taxonomy" id="442121"/>
    <lineage>
        <taxon>Bacteria</taxon>
        <taxon>Pseudomonadati</taxon>
        <taxon>Pseudomonadota</taxon>
        <taxon>Alphaproteobacteria</taxon>
        <taxon>Hyphomicrobiales</taxon>
        <taxon>Pleomorphomonadaceae</taxon>
        <taxon>Pleomorphomonas</taxon>
        <taxon>environmental samples</taxon>
    </lineage>
</organism>
<feature type="transmembrane region" description="Helical" evidence="13">
    <location>
        <begin position="98"/>
        <end position="116"/>
    </location>
</feature>
<feature type="transmembrane region" description="Helical" evidence="13">
    <location>
        <begin position="159"/>
        <end position="180"/>
    </location>
</feature>
<keyword evidence="11" id="KW-0739">Sodium transport</keyword>
<evidence type="ECO:0000256" key="6">
    <source>
        <dbReference type="ARBA" id="ARBA00022692"/>
    </source>
</evidence>
<feature type="transmembrane region" description="Helical" evidence="13">
    <location>
        <begin position="59"/>
        <end position="78"/>
    </location>
</feature>